<dbReference type="EMBL" id="JBHSWW010000111">
    <property type="protein sequence ID" value="MFC6753549.1"/>
    <property type="molecule type" value="Genomic_DNA"/>
</dbReference>
<dbReference type="RefSeq" id="WP_379781258.1">
    <property type="nucleotide sequence ID" value="NZ_JBHSWW010000111.1"/>
</dbReference>
<gene>
    <name evidence="2" type="ORF">ACFQEU_08745</name>
</gene>
<evidence type="ECO:0000313" key="3">
    <source>
        <dbReference type="Proteomes" id="UP001596442"/>
    </source>
</evidence>
<keyword evidence="1" id="KW-0472">Membrane</keyword>
<keyword evidence="3" id="KW-1185">Reference proteome</keyword>
<proteinExistence type="predicted"/>
<comment type="caution">
    <text evidence="2">The sequence shown here is derived from an EMBL/GenBank/DDBJ whole genome shotgun (WGS) entry which is preliminary data.</text>
</comment>
<protein>
    <submittedName>
        <fullName evidence="2">Uncharacterized protein</fullName>
    </submittedName>
</protein>
<feature type="transmembrane region" description="Helical" evidence="1">
    <location>
        <begin position="88"/>
        <end position="107"/>
    </location>
</feature>
<keyword evidence="1" id="KW-1133">Transmembrane helix</keyword>
<evidence type="ECO:0000256" key="1">
    <source>
        <dbReference type="SAM" id="Phobius"/>
    </source>
</evidence>
<feature type="transmembrane region" description="Helical" evidence="1">
    <location>
        <begin position="61"/>
        <end position="81"/>
    </location>
</feature>
<reference evidence="2 3" key="1">
    <citation type="journal article" date="2019" name="Int. J. Syst. Evol. Microbiol.">
        <title>The Global Catalogue of Microorganisms (GCM) 10K type strain sequencing project: providing services to taxonomists for standard genome sequencing and annotation.</title>
        <authorList>
            <consortium name="The Broad Institute Genomics Platform"/>
            <consortium name="The Broad Institute Genome Sequencing Center for Infectious Disease"/>
            <person name="Wu L."/>
            <person name="Ma J."/>
        </authorList>
    </citation>
    <scope>NUCLEOTIDE SEQUENCE [LARGE SCALE GENOMIC DNA]</scope>
    <source>
        <strain evidence="2 3">CGMCC 1.3239</strain>
    </source>
</reference>
<organism evidence="2 3">
    <name type="scientific">Halorubrum tibetense</name>
    <dbReference type="NCBI Taxonomy" id="175631"/>
    <lineage>
        <taxon>Archaea</taxon>
        <taxon>Methanobacteriati</taxon>
        <taxon>Methanobacteriota</taxon>
        <taxon>Stenosarchaea group</taxon>
        <taxon>Halobacteria</taxon>
        <taxon>Halobacteriales</taxon>
        <taxon>Haloferacaceae</taxon>
        <taxon>Halorubrum</taxon>
    </lineage>
</organism>
<evidence type="ECO:0000313" key="2">
    <source>
        <dbReference type="EMBL" id="MFC6753549.1"/>
    </source>
</evidence>
<name>A0ABD5SAQ3_9EURY</name>
<keyword evidence="1" id="KW-0812">Transmembrane</keyword>
<sequence>MPLHAIPTPLRHRRPSDESELSASERVAYAVVCVLSGAYTLLVAAAALLTGPVVVDAVVPHGTVTAAVYGGFGALAVASGLALYRRWVFGWIGGTVALTAIVVWGLVLAADGAVHGLLTAIALSPALWRLAADRPRVGL</sequence>
<accession>A0ABD5SAQ3</accession>
<feature type="transmembrane region" description="Helical" evidence="1">
    <location>
        <begin position="27"/>
        <end position="49"/>
    </location>
</feature>
<dbReference type="Proteomes" id="UP001596442">
    <property type="component" value="Unassembled WGS sequence"/>
</dbReference>
<dbReference type="AlphaFoldDB" id="A0ABD5SAQ3"/>